<reference evidence="4" key="1">
    <citation type="submission" date="2016-10" db="EMBL/GenBank/DDBJ databases">
        <title>Frankia sp. NRRL B-16386 Genome sequencing.</title>
        <authorList>
            <person name="Ghodhbane-Gtari F."/>
            <person name="Swanson E."/>
            <person name="Gueddou A."/>
            <person name="Hezbri K."/>
            <person name="Ktari K."/>
            <person name="Nouioui I."/>
            <person name="Morris K."/>
            <person name="Simpson S."/>
            <person name="Abebe-Akele F."/>
            <person name="Thomas K."/>
            <person name="Gtari M."/>
            <person name="Tisa L.S."/>
        </authorList>
    </citation>
    <scope>NUCLEOTIDE SEQUENCE [LARGE SCALE GENOMIC DNA]</scope>
    <source>
        <strain evidence="4">NRRL B-16386</strain>
    </source>
</reference>
<evidence type="ECO:0000259" key="2">
    <source>
        <dbReference type="Pfam" id="PF14016"/>
    </source>
</evidence>
<sequence>MTVTACDGGDGSSVEPPVGTSTAGTSEPATPGTGGPTSPTGSASQGSGVGTTRPPTTAPAVPTCAASVLAAAIAGSEGAAGTVYTRITLTNNSSARCTLRGYPGASFADAAGNQLGAPADRTGNAGAAVVLAGGGKAEFTVLIAQTGALPGCDTPAGSTSAANLRVYPPDNTVALLVPMPQGQLACKSPSIHQLRVTSVAASR</sequence>
<feature type="compositionally biased region" description="Low complexity" evidence="1">
    <location>
        <begin position="22"/>
        <end position="58"/>
    </location>
</feature>
<dbReference type="OrthoDB" id="3268346at2"/>
<evidence type="ECO:0000313" key="3">
    <source>
        <dbReference type="EMBL" id="ONH29561.1"/>
    </source>
</evidence>
<feature type="region of interest" description="Disordered" evidence="1">
    <location>
        <begin position="1"/>
        <end position="58"/>
    </location>
</feature>
<feature type="domain" description="DUF4232" evidence="2">
    <location>
        <begin position="64"/>
        <end position="199"/>
    </location>
</feature>
<evidence type="ECO:0000313" key="4">
    <source>
        <dbReference type="Proteomes" id="UP000188929"/>
    </source>
</evidence>
<dbReference type="Proteomes" id="UP000188929">
    <property type="component" value="Unassembled WGS sequence"/>
</dbReference>
<organism evidence="3 4">
    <name type="scientific">Pseudofrankia asymbiotica</name>
    <dbReference type="NCBI Taxonomy" id="1834516"/>
    <lineage>
        <taxon>Bacteria</taxon>
        <taxon>Bacillati</taxon>
        <taxon>Actinomycetota</taxon>
        <taxon>Actinomycetes</taxon>
        <taxon>Frankiales</taxon>
        <taxon>Frankiaceae</taxon>
        <taxon>Pseudofrankia</taxon>
    </lineage>
</organism>
<proteinExistence type="predicted"/>
<evidence type="ECO:0000256" key="1">
    <source>
        <dbReference type="SAM" id="MobiDB-lite"/>
    </source>
</evidence>
<dbReference type="EMBL" id="MOMC01000032">
    <property type="protein sequence ID" value="ONH29561.1"/>
    <property type="molecule type" value="Genomic_DNA"/>
</dbReference>
<comment type="caution">
    <text evidence="3">The sequence shown here is derived from an EMBL/GenBank/DDBJ whole genome shotgun (WGS) entry which is preliminary data.</text>
</comment>
<name>A0A1V2IAV1_9ACTN</name>
<gene>
    <name evidence="3" type="ORF">BL253_16795</name>
</gene>
<accession>A0A1V2IAV1</accession>
<keyword evidence="4" id="KW-1185">Reference proteome</keyword>
<dbReference type="Pfam" id="PF14016">
    <property type="entry name" value="DUF4232"/>
    <property type="match status" value="1"/>
</dbReference>
<dbReference type="AlphaFoldDB" id="A0A1V2IAV1"/>
<dbReference type="InterPro" id="IPR025326">
    <property type="entry name" value="DUF4232"/>
</dbReference>
<protein>
    <recommendedName>
        <fullName evidence="2">DUF4232 domain-containing protein</fullName>
    </recommendedName>
</protein>